<dbReference type="Proteomes" id="UP001139462">
    <property type="component" value="Unassembled WGS sequence"/>
</dbReference>
<feature type="transmembrane region" description="Helical" evidence="1">
    <location>
        <begin position="65"/>
        <end position="84"/>
    </location>
</feature>
<gene>
    <name evidence="2" type="ORF">K8344_13965</name>
</gene>
<dbReference type="RefSeq" id="WP_237609289.1">
    <property type="nucleotide sequence ID" value="NZ_JAIRBB010000058.1"/>
</dbReference>
<proteinExistence type="predicted"/>
<keyword evidence="1" id="KW-0472">Membrane</keyword>
<dbReference type="EMBL" id="JAIRBB010000058">
    <property type="protein sequence ID" value="MCG2432228.1"/>
    <property type="molecule type" value="Genomic_DNA"/>
</dbReference>
<name>A0A9X1R2C1_9FLAO</name>
<evidence type="ECO:0000313" key="3">
    <source>
        <dbReference type="Proteomes" id="UP001139462"/>
    </source>
</evidence>
<feature type="transmembrane region" description="Helical" evidence="1">
    <location>
        <begin position="6"/>
        <end position="27"/>
    </location>
</feature>
<feature type="transmembrane region" description="Helical" evidence="1">
    <location>
        <begin position="90"/>
        <end position="108"/>
    </location>
</feature>
<keyword evidence="1" id="KW-0812">Transmembrane</keyword>
<accession>A0A9X1R2C1</accession>
<dbReference type="InterPro" id="IPR025962">
    <property type="entry name" value="SdpI/YhfL"/>
</dbReference>
<keyword evidence="3" id="KW-1185">Reference proteome</keyword>
<dbReference type="AlphaFoldDB" id="A0A9X1R2C1"/>
<protein>
    <submittedName>
        <fullName evidence="2">SdpI family protein</fullName>
    </submittedName>
</protein>
<organism evidence="2 3">
    <name type="scientific">Aequorivita xiaoshiensis</name>
    <dbReference type="NCBI Taxonomy" id="2874476"/>
    <lineage>
        <taxon>Bacteria</taxon>
        <taxon>Pseudomonadati</taxon>
        <taxon>Bacteroidota</taxon>
        <taxon>Flavobacteriia</taxon>
        <taxon>Flavobacteriales</taxon>
        <taxon>Flavobacteriaceae</taxon>
        <taxon>Aequorivita</taxon>
    </lineage>
</organism>
<evidence type="ECO:0000256" key="1">
    <source>
        <dbReference type="SAM" id="Phobius"/>
    </source>
</evidence>
<sequence>MEKLITDNHLFIICFGFGIISIVAGLIMRKFPPKKINALYGYRTSSSMKNQERWDFAQIYSSAEMIKIGLLNIVISFINFIYFLTEITSMILGLTIMILSIIVLLFRVENAIKKKFK</sequence>
<reference evidence="2" key="1">
    <citation type="submission" date="2021-09" db="EMBL/GenBank/DDBJ databases">
        <title>Genome of Aequorivita sp. strain F64183.</title>
        <authorList>
            <person name="Wang Y."/>
        </authorList>
    </citation>
    <scope>NUCLEOTIDE SEQUENCE</scope>
    <source>
        <strain evidence="2">F64183</strain>
    </source>
</reference>
<dbReference type="Pfam" id="PF13630">
    <property type="entry name" value="SdpI"/>
    <property type="match status" value="1"/>
</dbReference>
<keyword evidence="1" id="KW-1133">Transmembrane helix</keyword>
<evidence type="ECO:0000313" key="2">
    <source>
        <dbReference type="EMBL" id="MCG2432228.1"/>
    </source>
</evidence>
<comment type="caution">
    <text evidence="2">The sequence shown here is derived from an EMBL/GenBank/DDBJ whole genome shotgun (WGS) entry which is preliminary data.</text>
</comment>